<dbReference type="AlphaFoldDB" id="A0AAJ0F6B9"/>
<organism evidence="4 5">
    <name type="scientific">Echria macrotheca</name>
    <dbReference type="NCBI Taxonomy" id="438768"/>
    <lineage>
        <taxon>Eukaryota</taxon>
        <taxon>Fungi</taxon>
        <taxon>Dikarya</taxon>
        <taxon>Ascomycota</taxon>
        <taxon>Pezizomycotina</taxon>
        <taxon>Sordariomycetes</taxon>
        <taxon>Sordariomycetidae</taxon>
        <taxon>Sordariales</taxon>
        <taxon>Schizotheciaceae</taxon>
        <taxon>Echria</taxon>
    </lineage>
</organism>
<comment type="caution">
    <text evidence="4">The sequence shown here is derived from an EMBL/GenBank/DDBJ whole genome shotgun (WGS) entry which is preliminary data.</text>
</comment>
<gene>
    <name evidence="4" type="ORF">QBC47DRAFT_394520</name>
</gene>
<accession>A0AAJ0F6B9</accession>
<evidence type="ECO:0000259" key="3">
    <source>
        <dbReference type="Pfam" id="PF03959"/>
    </source>
</evidence>
<name>A0AAJ0F6B9_9PEZI</name>
<dbReference type="Proteomes" id="UP001239445">
    <property type="component" value="Unassembled WGS sequence"/>
</dbReference>
<proteinExistence type="inferred from homology"/>
<evidence type="ECO:0000256" key="1">
    <source>
        <dbReference type="ARBA" id="ARBA00005863"/>
    </source>
</evidence>
<comment type="similarity">
    <text evidence="1">Belongs to the LovG family.</text>
</comment>
<dbReference type="Pfam" id="PF03959">
    <property type="entry name" value="FSH1"/>
    <property type="match status" value="1"/>
</dbReference>
<keyword evidence="5" id="KW-1185">Reference proteome</keyword>
<dbReference type="EMBL" id="MU839849">
    <property type="protein sequence ID" value="KAK1750045.1"/>
    <property type="molecule type" value="Genomic_DNA"/>
</dbReference>
<keyword evidence="2 4" id="KW-0378">Hydrolase</keyword>
<dbReference type="GO" id="GO:0005634">
    <property type="term" value="C:nucleus"/>
    <property type="evidence" value="ECO:0007669"/>
    <property type="project" value="TreeGrafter"/>
</dbReference>
<evidence type="ECO:0000256" key="2">
    <source>
        <dbReference type="ARBA" id="ARBA00022801"/>
    </source>
</evidence>
<dbReference type="InterPro" id="IPR029058">
    <property type="entry name" value="AB_hydrolase_fold"/>
</dbReference>
<dbReference type="SUPFAM" id="SSF53474">
    <property type="entry name" value="alpha/beta-Hydrolases"/>
    <property type="match status" value="1"/>
</dbReference>
<dbReference type="PANTHER" id="PTHR48070">
    <property type="entry name" value="ESTERASE OVCA2"/>
    <property type="match status" value="1"/>
</dbReference>
<dbReference type="InterPro" id="IPR050593">
    <property type="entry name" value="LovG"/>
</dbReference>
<sequence length="266" mass="29401">MSSDPTLSYRRILCLHGGGVNAAIFKSQCRSFSSKLSAHFRLVFVDAPYPCPPHAAVTAVYGDSYGQCYRWLRYEDEHEEVDAKDAARAVLRQCRRAMDADDDEGATGEWVGLMGFSQGAKIAASMIWLGHWLDPRPLPNPMGMDVRFRFAVLLSASAPIVMLDPTGALKSELPPHVDTAETVSMKFTDWPQSNDGEHAIGLPTLHVHGLQDPLLPKQRKLVELYCQTGTARVVEWNGGHRLPFKSTDVQAVIDQILDIARETGSL</sequence>
<reference evidence="4" key="1">
    <citation type="submission" date="2023-06" db="EMBL/GenBank/DDBJ databases">
        <title>Genome-scale phylogeny and comparative genomics of the fungal order Sordariales.</title>
        <authorList>
            <consortium name="Lawrence Berkeley National Laboratory"/>
            <person name="Hensen N."/>
            <person name="Bonometti L."/>
            <person name="Westerberg I."/>
            <person name="Brannstrom I.O."/>
            <person name="Guillou S."/>
            <person name="Cros-Aarteil S."/>
            <person name="Calhoun S."/>
            <person name="Haridas S."/>
            <person name="Kuo A."/>
            <person name="Mondo S."/>
            <person name="Pangilinan J."/>
            <person name="Riley R."/>
            <person name="Labutti K."/>
            <person name="Andreopoulos B."/>
            <person name="Lipzen A."/>
            <person name="Chen C."/>
            <person name="Yanf M."/>
            <person name="Daum C."/>
            <person name="Ng V."/>
            <person name="Clum A."/>
            <person name="Steindorff A."/>
            <person name="Ohm R."/>
            <person name="Martin F."/>
            <person name="Silar P."/>
            <person name="Natvig D."/>
            <person name="Lalanne C."/>
            <person name="Gautier V."/>
            <person name="Ament-Velasquez S.L."/>
            <person name="Kruys A."/>
            <person name="Hutchinson M.I."/>
            <person name="Powell A.J."/>
            <person name="Barry K."/>
            <person name="Miller A.N."/>
            <person name="Grigoriev I.V."/>
            <person name="Debuchy R."/>
            <person name="Gladieux P."/>
            <person name="Thoren M.H."/>
            <person name="Johannesson H."/>
        </authorList>
    </citation>
    <scope>NUCLEOTIDE SEQUENCE</scope>
    <source>
        <strain evidence="4">PSN4</strain>
    </source>
</reference>
<dbReference type="GO" id="GO:0005737">
    <property type="term" value="C:cytoplasm"/>
    <property type="evidence" value="ECO:0007669"/>
    <property type="project" value="TreeGrafter"/>
</dbReference>
<dbReference type="GO" id="GO:0016787">
    <property type="term" value="F:hydrolase activity"/>
    <property type="evidence" value="ECO:0007669"/>
    <property type="project" value="UniProtKB-KW"/>
</dbReference>
<dbReference type="GO" id="GO:0044550">
    <property type="term" value="P:secondary metabolite biosynthetic process"/>
    <property type="evidence" value="ECO:0007669"/>
    <property type="project" value="TreeGrafter"/>
</dbReference>
<evidence type="ECO:0000313" key="4">
    <source>
        <dbReference type="EMBL" id="KAK1750045.1"/>
    </source>
</evidence>
<feature type="domain" description="Serine hydrolase" evidence="3">
    <location>
        <begin position="10"/>
        <end position="251"/>
    </location>
</feature>
<dbReference type="InterPro" id="IPR005645">
    <property type="entry name" value="FSH-like_dom"/>
</dbReference>
<dbReference type="PANTHER" id="PTHR48070:SF3">
    <property type="entry name" value="ESTERASE DBAE-RELATED"/>
    <property type="match status" value="1"/>
</dbReference>
<evidence type="ECO:0000313" key="5">
    <source>
        <dbReference type="Proteomes" id="UP001239445"/>
    </source>
</evidence>
<protein>
    <submittedName>
        <fullName evidence="4">Serine hydrolase FSH</fullName>
    </submittedName>
</protein>
<dbReference type="Gene3D" id="3.40.50.1820">
    <property type="entry name" value="alpha/beta hydrolase"/>
    <property type="match status" value="1"/>
</dbReference>